<evidence type="ECO:0000313" key="3">
    <source>
        <dbReference type="EMBL" id="CAD8435935.1"/>
    </source>
</evidence>
<keyword evidence="1" id="KW-0472">Membrane</keyword>
<sequence length="489" mass="55319">MLSLFTPRGLGLLWLLTGGLVWRCRASCRIRSEGIVDGGPGKDGIPSIDNPRFIASEFADLSDASIVVGVVDEINGTARAFPTSILRYHEIVNFDFGGVVRLAMTWSVFSRSAVSFHIADEHHSFGTSGKLYENNLVMYDRGSGHDWVQLLARQTLSCERLKRIPVLQTRWGTWRKLYPHTQLLSTRTGFDRDYSNDPYPGYDRDDDIYFVTSWRKDASPYGLHSRKSTTRILSTSFDQHYLFPSGTLYRGAHGFRLVNDSVKGLFPKPETVTLHEAMYAFDLDAHYKGWMKSYVIVVANDEPNLMYGAWIVITESQLKWPLDINAFHIANFSKIVSEGPNISWNWTDTFVESVALDDDNITARYLVIKLPLYDAFWFAATSMYPTANILVNKDGSLVFTAYDPDIIYSQPWRPWMIAILVVFGVVGFVGLSMGGFTLFHLVHRKRHRRLDAASEGTLRQEELQLLVDAGLIPANHFSSTQSSARLDAE</sequence>
<feature type="signal peptide" evidence="2">
    <location>
        <begin position="1"/>
        <end position="26"/>
    </location>
</feature>
<organism evidence="3">
    <name type="scientific">Amorphochlora amoebiformis</name>
    <dbReference type="NCBI Taxonomy" id="1561963"/>
    <lineage>
        <taxon>Eukaryota</taxon>
        <taxon>Sar</taxon>
        <taxon>Rhizaria</taxon>
        <taxon>Cercozoa</taxon>
        <taxon>Chlorarachniophyceae</taxon>
        <taxon>Amorphochlora</taxon>
    </lineage>
</organism>
<dbReference type="InterPro" id="IPR021516">
    <property type="entry name" value="DUF3179"/>
</dbReference>
<keyword evidence="1" id="KW-1133">Transmembrane helix</keyword>
<reference evidence="3" key="1">
    <citation type="submission" date="2021-01" db="EMBL/GenBank/DDBJ databases">
        <authorList>
            <person name="Corre E."/>
            <person name="Pelletier E."/>
            <person name="Niang G."/>
            <person name="Scheremetjew M."/>
            <person name="Finn R."/>
            <person name="Kale V."/>
            <person name="Holt S."/>
            <person name="Cochrane G."/>
            <person name="Meng A."/>
            <person name="Brown T."/>
            <person name="Cohen L."/>
        </authorList>
    </citation>
    <scope>NUCLEOTIDE SEQUENCE</scope>
    <source>
        <strain evidence="3">CCMP2058</strain>
    </source>
</reference>
<accession>A0A7S0CWQ4</accession>
<dbReference type="Pfam" id="PF11376">
    <property type="entry name" value="DUF3179"/>
    <property type="match status" value="1"/>
</dbReference>
<dbReference type="AlphaFoldDB" id="A0A7S0CWQ4"/>
<dbReference type="EMBL" id="HBEM01005396">
    <property type="protein sequence ID" value="CAD8435935.1"/>
    <property type="molecule type" value="Transcribed_RNA"/>
</dbReference>
<gene>
    <name evidence="3" type="ORF">LAMO00422_LOCUS3775</name>
</gene>
<keyword evidence="1" id="KW-0812">Transmembrane</keyword>
<feature type="transmembrane region" description="Helical" evidence="1">
    <location>
        <begin position="415"/>
        <end position="439"/>
    </location>
</feature>
<evidence type="ECO:0000256" key="2">
    <source>
        <dbReference type="SAM" id="SignalP"/>
    </source>
</evidence>
<feature type="chain" id="PRO_5030587815" evidence="2">
    <location>
        <begin position="27"/>
        <end position="489"/>
    </location>
</feature>
<evidence type="ECO:0000256" key="1">
    <source>
        <dbReference type="SAM" id="Phobius"/>
    </source>
</evidence>
<protein>
    <submittedName>
        <fullName evidence="3">Uncharacterized protein</fullName>
    </submittedName>
</protein>
<keyword evidence="2" id="KW-0732">Signal</keyword>
<proteinExistence type="predicted"/>
<name>A0A7S0CWQ4_9EUKA</name>